<dbReference type="CDD" id="cd07302">
    <property type="entry name" value="CHD"/>
    <property type="match status" value="1"/>
</dbReference>
<dbReference type="InterPro" id="IPR001054">
    <property type="entry name" value="A/G_cyclase"/>
</dbReference>
<reference evidence="4" key="1">
    <citation type="submission" date="2022-12" db="EMBL/GenBank/DDBJ databases">
        <title>Paracoccus onchidii sp. nov., isolated from a marine invertebrate from the South China Sea.</title>
        <authorList>
            <person name="Xu S."/>
            <person name="Liu Z."/>
            <person name="Xu Y."/>
        </authorList>
    </citation>
    <scope>NUCLEOTIDE SEQUENCE</scope>
    <source>
        <strain evidence="4">Z330</strain>
    </source>
</reference>
<keyword evidence="2" id="KW-0067">ATP-binding</keyword>
<feature type="domain" description="Guanylate cyclase" evidence="3">
    <location>
        <begin position="17"/>
        <end position="144"/>
    </location>
</feature>
<dbReference type="SMART" id="SM00044">
    <property type="entry name" value="CYCc"/>
    <property type="match status" value="1"/>
</dbReference>
<dbReference type="Gene3D" id="3.30.70.1230">
    <property type="entry name" value="Nucleotide cyclase"/>
    <property type="match status" value="1"/>
</dbReference>
<organism evidence="4 5">
    <name type="scientific">Paracoccus onchidii</name>
    <dbReference type="NCBI Taxonomy" id="3017813"/>
    <lineage>
        <taxon>Bacteria</taxon>
        <taxon>Pseudomonadati</taxon>
        <taxon>Pseudomonadota</taxon>
        <taxon>Alphaproteobacteria</taxon>
        <taxon>Rhodobacterales</taxon>
        <taxon>Paracoccaceae</taxon>
        <taxon>Paracoccus</taxon>
    </lineage>
</organism>
<dbReference type="PANTHER" id="PTHR16305">
    <property type="entry name" value="TESTICULAR SOLUBLE ADENYLYL CYCLASE"/>
    <property type="match status" value="1"/>
</dbReference>
<dbReference type="Pfam" id="PF13191">
    <property type="entry name" value="AAA_16"/>
    <property type="match status" value="1"/>
</dbReference>
<proteinExistence type="predicted"/>
<evidence type="ECO:0000256" key="2">
    <source>
        <dbReference type="ARBA" id="ARBA00022840"/>
    </source>
</evidence>
<evidence type="ECO:0000313" key="5">
    <source>
        <dbReference type="Proteomes" id="UP001165641"/>
    </source>
</evidence>
<evidence type="ECO:0000259" key="3">
    <source>
        <dbReference type="PROSITE" id="PS50125"/>
    </source>
</evidence>
<keyword evidence="5" id="KW-1185">Reference proteome</keyword>
<name>A0ABT4ZCP2_9RHOB</name>
<dbReference type="InterPro" id="IPR029787">
    <property type="entry name" value="Nucleotide_cyclase"/>
</dbReference>
<keyword evidence="1" id="KW-0547">Nucleotide-binding</keyword>
<gene>
    <name evidence="4" type="ORF">PAF17_06350</name>
</gene>
<comment type="caution">
    <text evidence="4">The sequence shown here is derived from an EMBL/GenBank/DDBJ whole genome shotgun (WGS) entry which is preliminary data.</text>
</comment>
<dbReference type="EMBL" id="JAQBIE010000007">
    <property type="protein sequence ID" value="MDB6177126.1"/>
    <property type="molecule type" value="Genomic_DNA"/>
</dbReference>
<dbReference type="PROSITE" id="PS50125">
    <property type="entry name" value="GUANYLATE_CYCLASE_2"/>
    <property type="match status" value="1"/>
</dbReference>
<dbReference type="SUPFAM" id="SSF55073">
    <property type="entry name" value="Nucleotide cyclase"/>
    <property type="match status" value="1"/>
</dbReference>
<dbReference type="SUPFAM" id="SSF52540">
    <property type="entry name" value="P-loop containing nucleoside triphosphate hydrolases"/>
    <property type="match status" value="1"/>
</dbReference>
<protein>
    <submittedName>
        <fullName evidence="4">AAA family ATPase</fullName>
    </submittedName>
</protein>
<dbReference type="Pfam" id="PF00211">
    <property type="entry name" value="Guanylate_cyc"/>
    <property type="match status" value="1"/>
</dbReference>
<dbReference type="InterPro" id="IPR041664">
    <property type="entry name" value="AAA_16"/>
</dbReference>
<sequence length="1007" mass="108446">MDGKSGILRQGERRQVTALFADVVGFSYFASQADAEDLQDWLDSFYGEAQEIVEAAGGEITEFLGDGIVAVFGLSRADEHVARRAVESALQIVTLPGFVFPDGKSVSMRAGVATGEVATRGPARAGNSRPRMTGMVTTLAQRLQAATPPATVLIAPETRDALRGAIGLQAMPDTQLKGFAPMTVYQVLDKAVPLPTQRLDQGARELIGRARERAAIDACKGRPCLLRGPAGIGKTTLANAYLRAGRRFAVFPADALNTGEGYGPFRHWLRSLLPDAQADFAALQTRFGGMDADNLLCLALVLELPQGNALLSRFANNALRDKIEASLSQAIMMVVPDGVLLFEDLHWMDSASFGALRHLIGKLDHHRHRLLLTSRETPRIAQNLQGLAIETLEVAPFAQDEAETYLQTFGPALQDPQDRARLIRHADGNPLFLEQLVKHTLRNNPAAGDLPATLSDLLTERIDAAGPARFVLLQASVLGRSFSQRLLTALAAPAKDVAQMLQQARQADLVRAIGPDRWTFSHAMLHRAAYRQLLRGTREALHARVAELLQGSCAEMAEATPALLANHQKQAKLFLPAARSFLAASRQALLRGALSDAEDHARNAITICGEAGERPGRNQLEIAAYTALGSILMQSQGYAAQPVRAAFSEVLHRAAQSRSGSGNGPALFGSYSHAIIAGDRKGADELCGFLIEAAEIAENRQAPDRIQLRLAAEAAANCGCFYAGNFRDQLAHVAEIRRLYRIERDAPMMADYGMDIFAAAQMFELPGRVFCGDIDALSDLIAETDRHQQALSIPVMQPYALIWGSVPLDAAGRRDEALARLDRGIAVAAEQGAGFWSLIGLCWQHVIDPRQSETDAGRARFEQLLGQLRTIGALIGLPYFTAHFAAAQARAGHLTEALALSARAVSEGAQSRLLCWQAETLRLHAGIAARLGDTDLAMTTLQKAIALAQEQGAHLWQLRASWDMADLAGGDTGALQIAQAQFSHAQFAGGSDDLAILRGLQMTAPAS</sequence>
<evidence type="ECO:0000256" key="1">
    <source>
        <dbReference type="ARBA" id="ARBA00022741"/>
    </source>
</evidence>
<dbReference type="PANTHER" id="PTHR16305:SF28">
    <property type="entry name" value="GUANYLATE CYCLASE DOMAIN-CONTAINING PROTEIN"/>
    <property type="match status" value="1"/>
</dbReference>
<dbReference type="InterPro" id="IPR027417">
    <property type="entry name" value="P-loop_NTPase"/>
</dbReference>
<accession>A0ABT4ZCP2</accession>
<dbReference type="RefSeq" id="WP_271888253.1">
    <property type="nucleotide sequence ID" value="NZ_JAQBIE010000007.1"/>
</dbReference>
<evidence type="ECO:0000313" key="4">
    <source>
        <dbReference type="EMBL" id="MDB6177126.1"/>
    </source>
</evidence>
<dbReference type="Proteomes" id="UP001165641">
    <property type="component" value="Unassembled WGS sequence"/>
</dbReference>